<accession>A0A9D2A813</accession>
<feature type="transmembrane region" description="Helical" evidence="8">
    <location>
        <begin position="97"/>
        <end position="116"/>
    </location>
</feature>
<evidence type="ECO:0000313" key="9">
    <source>
        <dbReference type="EMBL" id="HIX00221.1"/>
    </source>
</evidence>
<keyword evidence="3" id="KW-0813">Transport</keyword>
<dbReference type="PANTHER" id="PTHR30269">
    <property type="entry name" value="TRANSMEMBRANE PROTEIN YFCA"/>
    <property type="match status" value="1"/>
</dbReference>
<keyword evidence="7 8" id="KW-0472">Membrane</keyword>
<name>A0A9D2A813_9MICC</name>
<evidence type="ECO:0000256" key="3">
    <source>
        <dbReference type="ARBA" id="ARBA00022448"/>
    </source>
</evidence>
<feature type="transmembrane region" description="Helical" evidence="8">
    <location>
        <begin position="72"/>
        <end position="91"/>
    </location>
</feature>
<evidence type="ECO:0000256" key="1">
    <source>
        <dbReference type="ARBA" id="ARBA00004651"/>
    </source>
</evidence>
<organism evidence="9 10">
    <name type="scientific">Candidatus Nesterenkonia stercoripullorum</name>
    <dbReference type="NCBI Taxonomy" id="2838701"/>
    <lineage>
        <taxon>Bacteria</taxon>
        <taxon>Bacillati</taxon>
        <taxon>Actinomycetota</taxon>
        <taxon>Actinomycetes</taxon>
        <taxon>Micrococcales</taxon>
        <taxon>Micrococcaceae</taxon>
        <taxon>Nesterenkonia</taxon>
    </lineage>
</organism>
<dbReference type="AlphaFoldDB" id="A0A9D2A813"/>
<keyword evidence="6 8" id="KW-1133">Transmembrane helix</keyword>
<dbReference type="Proteomes" id="UP000824151">
    <property type="component" value="Unassembled WGS sequence"/>
</dbReference>
<proteinExistence type="inferred from homology"/>
<dbReference type="InterPro" id="IPR002781">
    <property type="entry name" value="TM_pro_TauE-like"/>
</dbReference>
<dbReference type="GO" id="GO:0005886">
    <property type="term" value="C:plasma membrane"/>
    <property type="evidence" value="ECO:0007669"/>
    <property type="project" value="UniProtKB-SubCell"/>
</dbReference>
<comment type="caution">
    <text evidence="9">The sequence shown here is derived from an EMBL/GenBank/DDBJ whole genome shotgun (WGS) entry which is preliminary data.</text>
</comment>
<feature type="transmembrane region" description="Helical" evidence="8">
    <location>
        <begin position="196"/>
        <end position="216"/>
    </location>
</feature>
<dbReference type="Pfam" id="PF01925">
    <property type="entry name" value="TauE"/>
    <property type="match status" value="1"/>
</dbReference>
<evidence type="ECO:0000256" key="6">
    <source>
        <dbReference type="ARBA" id="ARBA00022989"/>
    </source>
</evidence>
<dbReference type="PANTHER" id="PTHR30269:SF37">
    <property type="entry name" value="MEMBRANE TRANSPORTER PROTEIN"/>
    <property type="match status" value="1"/>
</dbReference>
<dbReference type="InterPro" id="IPR052017">
    <property type="entry name" value="TSUP"/>
</dbReference>
<comment type="subcellular location">
    <subcellularLocation>
        <location evidence="1 8">Cell membrane</location>
        <topology evidence="1 8">Multi-pass membrane protein</topology>
    </subcellularLocation>
</comment>
<sequence>MSITVALTVVGLVLLSSIIQRIAGMGFGMILAPFIVVMLGAHEGIMLVNFLSIIAPVLVVPRVWPDIEWRRVMWIGVPAIAIMPAAAWLSVNSPAGPLYMLVAALVLFGLSSSLILRRINRRVDGKTAQVITGIGSGAGTVLGGVGGPAVTIYAVLSRWPLISMIATLQPMWIMMSAASFGSKLAFDDGQLPGLPWWAWVGSAGAIVLGIFVGEWVQRRVDEKLVRRLVVVLAFLGALLALATGLREMLG</sequence>
<evidence type="ECO:0000256" key="5">
    <source>
        <dbReference type="ARBA" id="ARBA00022692"/>
    </source>
</evidence>
<feature type="transmembrane region" description="Helical" evidence="8">
    <location>
        <begin position="228"/>
        <end position="245"/>
    </location>
</feature>
<keyword evidence="4 8" id="KW-1003">Cell membrane</keyword>
<comment type="similarity">
    <text evidence="2 8">Belongs to the 4-toluene sulfonate uptake permease (TSUP) (TC 2.A.102) family.</text>
</comment>
<evidence type="ECO:0000313" key="10">
    <source>
        <dbReference type="Proteomes" id="UP000824151"/>
    </source>
</evidence>
<feature type="transmembrane region" description="Helical" evidence="8">
    <location>
        <begin position="30"/>
        <end position="60"/>
    </location>
</feature>
<evidence type="ECO:0000256" key="4">
    <source>
        <dbReference type="ARBA" id="ARBA00022475"/>
    </source>
</evidence>
<gene>
    <name evidence="9" type="ORF">H9871_08770</name>
</gene>
<dbReference type="EMBL" id="DXGD01000324">
    <property type="protein sequence ID" value="HIX00221.1"/>
    <property type="molecule type" value="Genomic_DNA"/>
</dbReference>
<reference evidence="9" key="1">
    <citation type="journal article" date="2021" name="PeerJ">
        <title>Extensive microbial diversity within the chicken gut microbiome revealed by metagenomics and culture.</title>
        <authorList>
            <person name="Gilroy R."/>
            <person name="Ravi A."/>
            <person name="Getino M."/>
            <person name="Pursley I."/>
            <person name="Horton D.L."/>
            <person name="Alikhan N.F."/>
            <person name="Baker D."/>
            <person name="Gharbi K."/>
            <person name="Hall N."/>
            <person name="Watson M."/>
            <person name="Adriaenssens E.M."/>
            <person name="Foster-Nyarko E."/>
            <person name="Jarju S."/>
            <person name="Secka A."/>
            <person name="Antonio M."/>
            <person name="Oren A."/>
            <person name="Chaudhuri R.R."/>
            <person name="La Ragione R."/>
            <person name="Hildebrand F."/>
            <person name="Pallen M.J."/>
        </authorList>
    </citation>
    <scope>NUCLEOTIDE SEQUENCE</scope>
    <source>
        <strain evidence="9">ChiHejej3B27-3195</strain>
    </source>
</reference>
<evidence type="ECO:0000256" key="2">
    <source>
        <dbReference type="ARBA" id="ARBA00009142"/>
    </source>
</evidence>
<protein>
    <recommendedName>
        <fullName evidence="8">Probable membrane transporter protein</fullName>
    </recommendedName>
</protein>
<evidence type="ECO:0000256" key="8">
    <source>
        <dbReference type="RuleBase" id="RU363041"/>
    </source>
</evidence>
<evidence type="ECO:0000256" key="7">
    <source>
        <dbReference type="ARBA" id="ARBA00023136"/>
    </source>
</evidence>
<keyword evidence="5 8" id="KW-0812">Transmembrane</keyword>
<reference evidence="9" key="2">
    <citation type="submission" date="2021-04" db="EMBL/GenBank/DDBJ databases">
        <authorList>
            <person name="Gilroy R."/>
        </authorList>
    </citation>
    <scope>NUCLEOTIDE SEQUENCE</scope>
    <source>
        <strain evidence="9">ChiHejej3B27-3195</strain>
    </source>
</reference>